<proteinExistence type="predicted"/>
<gene>
    <name evidence="2" type="ORF">SDC9_117840</name>
</gene>
<feature type="domain" description="SLH" evidence="1">
    <location>
        <begin position="13"/>
        <end position="73"/>
    </location>
</feature>
<dbReference type="Pfam" id="PF00395">
    <property type="entry name" value="SLH"/>
    <property type="match status" value="1"/>
</dbReference>
<dbReference type="EMBL" id="VSSQ01023757">
    <property type="protein sequence ID" value="MPM70879.1"/>
    <property type="molecule type" value="Genomic_DNA"/>
</dbReference>
<name>A0A645BZV5_9ZZZZ</name>
<sequence length="73" mass="7979">MLNNMLGYSSTSQAFTDVSKTEYSWAYDAISALETRGILNGYADGSFRPQNSITRAETAAIITRVDLSQLVVP</sequence>
<organism evidence="2">
    <name type="scientific">bioreactor metagenome</name>
    <dbReference type="NCBI Taxonomy" id="1076179"/>
    <lineage>
        <taxon>unclassified sequences</taxon>
        <taxon>metagenomes</taxon>
        <taxon>ecological metagenomes</taxon>
    </lineage>
</organism>
<dbReference type="PROSITE" id="PS51272">
    <property type="entry name" value="SLH"/>
    <property type="match status" value="1"/>
</dbReference>
<evidence type="ECO:0000259" key="1">
    <source>
        <dbReference type="PROSITE" id="PS51272"/>
    </source>
</evidence>
<dbReference type="PANTHER" id="PTHR43308">
    <property type="entry name" value="OUTER MEMBRANE PROTEIN ALPHA-RELATED"/>
    <property type="match status" value="1"/>
</dbReference>
<dbReference type="InterPro" id="IPR051465">
    <property type="entry name" value="Cell_Envelope_Struct_Comp"/>
</dbReference>
<protein>
    <recommendedName>
        <fullName evidence="1">SLH domain-containing protein</fullName>
    </recommendedName>
</protein>
<dbReference type="AlphaFoldDB" id="A0A645BZV5"/>
<dbReference type="InterPro" id="IPR001119">
    <property type="entry name" value="SLH_dom"/>
</dbReference>
<reference evidence="2" key="1">
    <citation type="submission" date="2019-08" db="EMBL/GenBank/DDBJ databases">
        <authorList>
            <person name="Kucharzyk K."/>
            <person name="Murdoch R.W."/>
            <person name="Higgins S."/>
            <person name="Loffler F."/>
        </authorList>
    </citation>
    <scope>NUCLEOTIDE SEQUENCE</scope>
</reference>
<accession>A0A645BZV5</accession>
<evidence type="ECO:0000313" key="2">
    <source>
        <dbReference type="EMBL" id="MPM70879.1"/>
    </source>
</evidence>
<comment type="caution">
    <text evidence="2">The sequence shown here is derived from an EMBL/GenBank/DDBJ whole genome shotgun (WGS) entry which is preliminary data.</text>
</comment>